<keyword evidence="3" id="KW-1185">Reference proteome</keyword>
<dbReference type="Gene3D" id="2.40.50.140">
    <property type="entry name" value="Nucleic acid-binding proteins"/>
    <property type="match status" value="1"/>
</dbReference>
<sequence length="180" mass="18286">MDWVTGAFLVVGALGVVLLALSLLFGELFQLGHADVDGPFSVPVVAGFVGAFGFVGGIVAALVPGSGAPSALLGGVAGLATAFPTGWLVIRLTRALMRMPTDATLTRDDLIGALGTVTTPIRSGGYGEVKLTVSGQVLKYNARSARALPLGTSVLVIETPSETSVVVEETDLRLPPAVDG</sequence>
<evidence type="ECO:0000313" key="2">
    <source>
        <dbReference type="EMBL" id="BCJ38908.1"/>
    </source>
</evidence>
<feature type="transmembrane region" description="Helical" evidence="1">
    <location>
        <begin position="69"/>
        <end position="90"/>
    </location>
</feature>
<name>A0A7R7DW02_9ACTN</name>
<reference evidence="2 3" key="1">
    <citation type="submission" date="2020-08" db="EMBL/GenBank/DDBJ databases">
        <title>Whole genome shotgun sequence of Actinocatenispora thailandica NBRC 105041.</title>
        <authorList>
            <person name="Komaki H."/>
            <person name="Tamura T."/>
        </authorList>
    </citation>
    <scope>NUCLEOTIDE SEQUENCE [LARGE SCALE GENOMIC DNA]</scope>
    <source>
        <strain evidence="2 3">NBRC 105041</strain>
    </source>
</reference>
<dbReference type="AlphaFoldDB" id="A0A7R7DW02"/>
<dbReference type="KEGG" id="atl:Athai_64110"/>
<dbReference type="InterPro" id="IPR012340">
    <property type="entry name" value="NA-bd_OB-fold"/>
</dbReference>
<protein>
    <recommendedName>
        <fullName evidence="4">NfeD-like C-terminal domain-containing protein</fullName>
    </recommendedName>
</protein>
<feature type="transmembrane region" description="Helical" evidence="1">
    <location>
        <begin position="40"/>
        <end position="63"/>
    </location>
</feature>
<dbReference type="RefSeq" id="WP_203964867.1">
    <property type="nucleotide sequence ID" value="NZ_AP023355.1"/>
</dbReference>
<organism evidence="2 3">
    <name type="scientific">Actinocatenispora thailandica</name>
    <dbReference type="NCBI Taxonomy" id="227318"/>
    <lineage>
        <taxon>Bacteria</taxon>
        <taxon>Bacillati</taxon>
        <taxon>Actinomycetota</taxon>
        <taxon>Actinomycetes</taxon>
        <taxon>Micromonosporales</taxon>
        <taxon>Micromonosporaceae</taxon>
        <taxon>Actinocatenispora</taxon>
    </lineage>
</organism>
<evidence type="ECO:0008006" key="4">
    <source>
        <dbReference type="Google" id="ProtNLM"/>
    </source>
</evidence>
<dbReference type="Proteomes" id="UP000611640">
    <property type="component" value="Chromosome"/>
</dbReference>
<keyword evidence="1" id="KW-0472">Membrane</keyword>
<evidence type="ECO:0000256" key="1">
    <source>
        <dbReference type="SAM" id="Phobius"/>
    </source>
</evidence>
<gene>
    <name evidence="2" type="ORF">Athai_64110</name>
</gene>
<proteinExistence type="predicted"/>
<accession>A0A7R7DW02</accession>
<keyword evidence="1" id="KW-1133">Transmembrane helix</keyword>
<evidence type="ECO:0000313" key="3">
    <source>
        <dbReference type="Proteomes" id="UP000611640"/>
    </source>
</evidence>
<keyword evidence="1" id="KW-0812">Transmembrane</keyword>
<dbReference type="EMBL" id="AP023355">
    <property type="protein sequence ID" value="BCJ38908.1"/>
    <property type="molecule type" value="Genomic_DNA"/>
</dbReference>
<feature type="transmembrane region" description="Helical" evidence="1">
    <location>
        <begin position="6"/>
        <end position="28"/>
    </location>
</feature>